<dbReference type="GO" id="GO:0000151">
    <property type="term" value="C:ubiquitin ligase complex"/>
    <property type="evidence" value="ECO:0007669"/>
    <property type="project" value="TreeGrafter"/>
</dbReference>
<evidence type="ECO:0000256" key="4">
    <source>
        <dbReference type="SAM" id="Coils"/>
    </source>
</evidence>
<keyword evidence="8" id="KW-1185">Reference proteome</keyword>
<dbReference type="SUPFAM" id="SSF54695">
    <property type="entry name" value="POZ domain"/>
    <property type="match status" value="2"/>
</dbReference>
<evidence type="ECO:0000313" key="8">
    <source>
        <dbReference type="Proteomes" id="UP000283895"/>
    </source>
</evidence>
<dbReference type="InterPro" id="IPR002110">
    <property type="entry name" value="Ankyrin_rpt"/>
</dbReference>
<keyword evidence="4" id="KW-0175">Coiled coil</keyword>
<dbReference type="EMBL" id="LKEA01000003">
    <property type="protein sequence ID" value="ROW10348.1"/>
    <property type="molecule type" value="Genomic_DNA"/>
</dbReference>
<dbReference type="SMART" id="SM00248">
    <property type="entry name" value="ANK"/>
    <property type="match status" value="2"/>
</dbReference>
<evidence type="ECO:0000256" key="5">
    <source>
        <dbReference type="SAM" id="MobiDB-lite"/>
    </source>
</evidence>
<dbReference type="CDD" id="cd18186">
    <property type="entry name" value="BTB_POZ_ZBTB_KLHL-like"/>
    <property type="match status" value="1"/>
</dbReference>
<feature type="domain" description="BTB" evidence="6">
    <location>
        <begin position="380"/>
        <end position="438"/>
    </location>
</feature>
<organism evidence="7 8">
    <name type="scientific">Cytospora schulzeri</name>
    <dbReference type="NCBI Taxonomy" id="448051"/>
    <lineage>
        <taxon>Eukaryota</taxon>
        <taxon>Fungi</taxon>
        <taxon>Dikarya</taxon>
        <taxon>Ascomycota</taxon>
        <taxon>Pezizomycotina</taxon>
        <taxon>Sordariomycetes</taxon>
        <taxon>Sordariomycetidae</taxon>
        <taxon>Diaporthales</taxon>
        <taxon>Cytosporaceae</taxon>
        <taxon>Cytospora</taxon>
    </lineage>
</organism>
<dbReference type="PROSITE" id="PS50097">
    <property type="entry name" value="BTB"/>
    <property type="match status" value="2"/>
</dbReference>
<dbReference type="InterPro" id="IPR044515">
    <property type="entry name" value="ABTB1"/>
</dbReference>
<feature type="repeat" description="ANK" evidence="3">
    <location>
        <begin position="69"/>
        <end position="93"/>
    </location>
</feature>
<dbReference type="PANTHER" id="PTHR46231">
    <property type="entry name" value="ANKYRIN REPEAT AND BTB/POZ DOMAIN-CONTAINING PROTEIN 1"/>
    <property type="match status" value="1"/>
</dbReference>
<dbReference type="PANTHER" id="PTHR46231:SF1">
    <property type="entry name" value="ANKYRIN REPEAT AND BTB_POZ DOMAIN-CONTAINING PROTEIN 1"/>
    <property type="match status" value="1"/>
</dbReference>
<dbReference type="CDD" id="cd18497">
    <property type="entry name" value="BACK_ABTB1_BPOZ"/>
    <property type="match status" value="1"/>
</dbReference>
<proteinExistence type="predicted"/>
<feature type="coiled-coil region" evidence="4">
    <location>
        <begin position="260"/>
        <end position="287"/>
    </location>
</feature>
<dbReference type="PROSITE" id="PS50297">
    <property type="entry name" value="ANK_REP_REGION"/>
    <property type="match status" value="1"/>
</dbReference>
<reference evidence="7 8" key="1">
    <citation type="submission" date="2015-09" db="EMBL/GenBank/DDBJ databases">
        <title>Host preference determinants of Valsa canker pathogens revealed by comparative genomics.</title>
        <authorList>
            <person name="Yin Z."/>
            <person name="Huang L."/>
        </authorList>
    </citation>
    <scope>NUCLEOTIDE SEQUENCE [LARGE SCALE GENOMIC DNA]</scope>
    <source>
        <strain evidence="7 8">03-1</strain>
    </source>
</reference>
<gene>
    <name evidence="7" type="ORF">VMCG_01984</name>
</gene>
<accession>A0A423X3H2</accession>
<dbReference type="GO" id="GO:0005737">
    <property type="term" value="C:cytoplasm"/>
    <property type="evidence" value="ECO:0007669"/>
    <property type="project" value="TreeGrafter"/>
</dbReference>
<evidence type="ECO:0000313" key="7">
    <source>
        <dbReference type="EMBL" id="ROW10348.1"/>
    </source>
</evidence>
<evidence type="ECO:0000256" key="1">
    <source>
        <dbReference type="ARBA" id="ARBA00022737"/>
    </source>
</evidence>
<comment type="caution">
    <text evidence="7">The sequence shown here is derived from an EMBL/GenBank/DDBJ whole genome shotgun (WGS) entry which is preliminary data.</text>
</comment>
<dbReference type="OrthoDB" id="684045at2759"/>
<dbReference type="InterPro" id="IPR011333">
    <property type="entry name" value="SKP1/BTB/POZ_sf"/>
</dbReference>
<dbReference type="AlphaFoldDB" id="A0A423X3H2"/>
<dbReference type="Pfam" id="PF13637">
    <property type="entry name" value="Ank_4"/>
    <property type="match status" value="1"/>
</dbReference>
<dbReference type="STRING" id="356882.A0A423X3H2"/>
<sequence length="696" mass="77840">MSGVLRKHELEAKLKDEHQLIEQGILRDENPLDLTTDFSKFLDACRKGDLKTCQELISNGVNINGKDPYDYTPLIIASLCGHFELVQLLLESGKLESLTISTGALAERNTFQGERAVYNALNDRIRNLLLSYDYSKSTDPLQPWASHITQLLTRQIPKTSDITLTSGSESLHLHKFLLSARTPYFREKLSVAPETTQWKLSSAVPVESFQVVARYLYLGELPRDLVDPRSSASEEEVFRGIDKVSRQLEVEKLWEAVLSLDDRRLARQRYQDEVQRAQAQVERFFREKVLGHKMVVDTRKVNAIKWRHDNSIFADCLLRADDDEGDDDDPEEGEGDDDAQERVIGANGIPIGPASERTSRANGTTSPPPPPPKPRRSAVYPVHKAMLIRSPYFETMFSSEFLEAQDSEHLHMIKVDCTPEVLEVILTFLYTEKADCPLDLAMDLLYTSDMLLMDRLKTKAAQTISTLGSATNNMLVDRTHNTTGEGPTHDHQSGSGSGSAADDQVEVEPINVYDVIHAAWQLRVQRLEEFAARYLAYRLEDYIDEPEFAELIEESASRIRRREETDTIELLDDIRYYLSERFRLRFEDAGLEEIMDENGEIDAEAVEGLVAASEAEVENAGTTRGNGADEVGEQAAESAAAAVAPADGAPVSEGGAGVVRTLEGEVVQDEFDLDAMNYQILLGKIDTLLDSLKLDA</sequence>
<dbReference type="InterPro" id="IPR036770">
    <property type="entry name" value="Ankyrin_rpt-contain_sf"/>
</dbReference>
<name>A0A423X3H2_9PEZI</name>
<dbReference type="InterPro" id="IPR000210">
    <property type="entry name" value="BTB/POZ_dom"/>
</dbReference>
<dbReference type="FunFam" id="3.30.710.10:FF:000183">
    <property type="entry name" value="Ankyrin repeat and BTB/POZ domain protein"/>
    <property type="match status" value="1"/>
</dbReference>
<dbReference type="Gene3D" id="3.30.710.10">
    <property type="entry name" value="Potassium Channel Kv1.1, Chain A"/>
    <property type="match status" value="2"/>
</dbReference>
<dbReference type="SMART" id="SM00225">
    <property type="entry name" value="BTB"/>
    <property type="match status" value="2"/>
</dbReference>
<dbReference type="FunFam" id="1.25.40.20:FF:000248">
    <property type="entry name" value="Ankyrin repeat and BTB/POZ domain protein"/>
    <property type="match status" value="1"/>
</dbReference>
<keyword evidence="1" id="KW-0677">Repeat</keyword>
<feature type="region of interest" description="Disordered" evidence="5">
    <location>
        <begin position="475"/>
        <end position="502"/>
    </location>
</feature>
<feature type="region of interest" description="Disordered" evidence="5">
    <location>
        <begin position="321"/>
        <end position="378"/>
    </location>
</feature>
<evidence type="ECO:0000256" key="3">
    <source>
        <dbReference type="PROSITE-ProRule" id="PRU00023"/>
    </source>
</evidence>
<dbReference type="PROSITE" id="PS50088">
    <property type="entry name" value="ANK_REPEAT"/>
    <property type="match status" value="1"/>
</dbReference>
<evidence type="ECO:0000259" key="6">
    <source>
        <dbReference type="PROSITE" id="PS50097"/>
    </source>
</evidence>
<protein>
    <recommendedName>
        <fullName evidence="6">BTB domain-containing protein</fullName>
    </recommendedName>
</protein>
<dbReference type="Gene3D" id="1.25.40.20">
    <property type="entry name" value="Ankyrin repeat-containing domain"/>
    <property type="match status" value="1"/>
</dbReference>
<feature type="compositionally biased region" description="Acidic residues" evidence="5">
    <location>
        <begin position="321"/>
        <end position="339"/>
    </location>
</feature>
<dbReference type="Proteomes" id="UP000283895">
    <property type="component" value="Unassembled WGS sequence"/>
</dbReference>
<keyword evidence="2 3" id="KW-0040">ANK repeat</keyword>
<dbReference type="SUPFAM" id="SSF48403">
    <property type="entry name" value="Ankyrin repeat"/>
    <property type="match status" value="1"/>
</dbReference>
<evidence type="ECO:0000256" key="2">
    <source>
        <dbReference type="ARBA" id="ARBA00023043"/>
    </source>
</evidence>
<feature type="domain" description="BTB" evidence="6">
    <location>
        <begin position="160"/>
        <end position="225"/>
    </location>
</feature>
<dbReference type="Pfam" id="PF00651">
    <property type="entry name" value="BTB"/>
    <property type="match status" value="2"/>
</dbReference>